<dbReference type="InterPro" id="IPR006735">
    <property type="entry name" value="Rtf2"/>
</dbReference>
<dbReference type="VEuPathDB" id="AmoebaDB:EIN_118150"/>
<reference evidence="2 3" key="1">
    <citation type="submission" date="2012-10" db="EMBL/GenBank/DDBJ databases">
        <authorList>
            <person name="Zafar N."/>
            <person name="Inman J."/>
            <person name="Hall N."/>
            <person name="Lorenzi H."/>
            <person name="Caler E."/>
        </authorList>
    </citation>
    <scope>NUCLEOTIDE SEQUENCE [LARGE SCALE GENOMIC DNA]</scope>
    <source>
        <strain evidence="2 3">IP1</strain>
    </source>
</reference>
<accession>L7FNP4</accession>
<dbReference type="GeneID" id="14891240"/>
<name>L7FNP4_ENTIV</name>
<protein>
    <recommendedName>
        <fullName evidence="4">Replication termination factor 2</fullName>
    </recommendedName>
</protein>
<dbReference type="GO" id="GO:0005634">
    <property type="term" value="C:nucleus"/>
    <property type="evidence" value="ECO:0007669"/>
    <property type="project" value="TreeGrafter"/>
</dbReference>
<dbReference type="PANTHER" id="PTHR12775:SF0">
    <property type="entry name" value="REPLICATION TERMINATION FACTOR 2"/>
    <property type="match status" value="1"/>
</dbReference>
<dbReference type="Pfam" id="PF04641">
    <property type="entry name" value="Rtf2"/>
    <property type="match status" value="1"/>
</dbReference>
<dbReference type="OrthoDB" id="247013at2759"/>
<evidence type="ECO:0000313" key="3">
    <source>
        <dbReference type="Proteomes" id="UP000014680"/>
    </source>
</evidence>
<evidence type="ECO:0000256" key="1">
    <source>
        <dbReference type="SAM" id="MobiDB-lite"/>
    </source>
</evidence>
<dbReference type="PANTHER" id="PTHR12775">
    <property type="entry name" value="PROTEIN C20ORF43 HOMOLOG"/>
    <property type="match status" value="1"/>
</dbReference>
<evidence type="ECO:0000313" key="2">
    <source>
        <dbReference type="EMBL" id="ELP92241.1"/>
    </source>
</evidence>
<feature type="compositionally biased region" description="Basic and acidic residues" evidence="1">
    <location>
        <begin position="9"/>
        <end position="25"/>
    </location>
</feature>
<dbReference type="GO" id="GO:0006274">
    <property type="term" value="P:DNA replication termination"/>
    <property type="evidence" value="ECO:0007669"/>
    <property type="project" value="TreeGrafter"/>
</dbReference>
<organism evidence="2 3">
    <name type="scientific">Entamoeba invadens IP1</name>
    <dbReference type="NCBI Taxonomy" id="370355"/>
    <lineage>
        <taxon>Eukaryota</taxon>
        <taxon>Amoebozoa</taxon>
        <taxon>Evosea</taxon>
        <taxon>Archamoebae</taxon>
        <taxon>Mastigamoebida</taxon>
        <taxon>Entamoebidae</taxon>
        <taxon>Entamoeba</taxon>
    </lineage>
</organism>
<evidence type="ECO:0008006" key="4">
    <source>
        <dbReference type="Google" id="ProtNLM"/>
    </source>
</evidence>
<dbReference type="InterPro" id="IPR013083">
    <property type="entry name" value="Znf_RING/FYVE/PHD"/>
</dbReference>
<dbReference type="AlphaFoldDB" id="L7FNP4"/>
<dbReference type="Gene3D" id="3.30.40.10">
    <property type="entry name" value="Zinc/RING finger domain, C3HC4 (zinc finger)"/>
    <property type="match status" value="1"/>
</dbReference>
<dbReference type="OMA" id="KEMRYIA"/>
<dbReference type="KEGG" id="eiv:EIN_118150"/>
<sequence>MGCDGGTVARRDDHVKKVKEPKQIEDTQSSDRYTHCSLSQQPFKKKIVCDKVGRMYNKDAILKALIQKSIPKEMRYIAARKDVIDLNVSWSKNHIICPLKKIEFTPGHQFVALSCGCVISQSAYLELLAVKGTKCPICEDVLSEAIPLNRPFQEMLDTMQLYCNIYDHKFGKCETKEEIGEVVSHQPKLIASEAKNKIMKEKAGESYAQLFK</sequence>
<gene>
    <name evidence="2" type="ORF">EIN_118150</name>
</gene>
<keyword evidence="3" id="KW-1185">Reference proteome</keyword>
<dbReference type="EMBL" id="KB206391">
    <property type="protein sequence ID" value="ELP92241.1"/>
    <property type="molecule type" value="Genomic_DNA"/>
</dbReference>
<feature type="region of interest" description="Disordered" evidence="1">
    <location>
        <begin position="1"/>
        <end position="30"/>
    </location>
</feature>
<proteinExistence type="predicted"/>
<dbReference type="RefSeq" id="XP_004259012.1">
    <property type="nucleotide sequence ID" value="XM_004258964.1"/>
</dbReference>
<dbReference type="Proteomes" id="UP000014680">
    <property type="component" value="Unassembled WGS sequence"/>
</dbReference>